<dbReference type="PANTHER" id="PTHR43626:SF4">
    <property type="entry name" value="GCN5-RELATED N-ACETYLTRANSFERASE 2, CHLOROPLASTIC"/>
    <property type="match status" value="1"/>
</dbReference>
<dbReference type="InterPro" id="IPR016181">
    <property type="entry name" value="Acyl_CoA_acyltransferase"/>
</dbReference>
<gene>
    <name evidence="4" type="ORF">EHS13_11485</name>
</gene>
<dbReference type="PANTHER" id="PTHR43626">
    <property type="entry name" value="ACYL-COA N-ACYLTRANSFERASE"/>
    <property type="match status" value="1"/>
</dbReference>
<evidence type="ECO:0000256" key="2">
    <source>
        <dbReference type="ARBA" id="ARBA00023315"/>
    </source>
</evidence>
<dbReference type="InterPro" id="IPR045039">
    <property type="entry name" value="NSI-like"/>
</dbReference>
<organism evidence="4 5">
    <name type="scientific">Paenibacillus psychroresistens</name>
    <dbReference type="NCBI Taxonomy" id="1778678"/>
    <lineage>
        <taxon>Bacteria</taxon>
        <taxon>Bacillati</taxon>
        <taxon>Bacillota</taxon>
        <taxon>Bacilli</taxon>
        <taxon>Bacillales</taxon>
        <taxon>Paenibacillaceae</taxon>
        <taxon>Paenibacillus</taxon>
    </lineage>
</organism>
<keyword evidence="5" id="KW-1185">Reference proteome</keyword>
<keyword evidence="1 4" id="KW-0808">Transferase</keyword>
<dbReference type="Gene3D" id="3.40.630.30">
    <property type="match status" value="1"/>
</dbReference>
<dbReference type="SUPFAM" id="SSF55729">
    <property type="entry name" value="Acyl-CoA N-acyltransferases (Nat)"/>
    <property type="match status" value="1"/>
</dbReference>
<protein>
    <submittedName>
        <fullName evidence="4">N-acetyltransferase</fullName>
    </submittedName>
</protein>
<dbReference type="InterPro" id="IPR000182">
    <property type="entry name" value="GNAT_dom"/>
</dbReference>
<evidence type="ECO:0000313" key="4">
    <source>
        <dbReference type="EMBL" id="QGQ95460.1"/>
    </source>
</evidence>
<dbReference type="EMBL" id="CP034235">
    <property type="protein sequence ID" value="QGQ95460.1"/>
    <property type="molecule type" value="Genomic_DNA"/>
</dbReference>
<dbReference type="AlphaFoldDB" id="A0A6B8RGZ9"/>
<dbReference type="GO" id="GO:0008080">
    <property type="term" value="F:N-acetyltransferase activity"/>
    <property type="evidence" value="ECO:0007669"/>
    <property type="project" value="InterPro"/>
</dbReference>
<proteinExistence type="predicted"/>
<reference evidence="5" key="1">
    <citation type="submission" date="2018-11" db="EMBL/GenBank/DDBJ databases">
        <title>Complete genome sequence of Paenibacillus sp. ML311-T8.</title>
        <authorList>
            <person name="Nam Y.-D."/>
            <person name="Kang J."/>
            <person name="Chung W.-H."/>
            <person name="Park Y.S."/>
        </authorList>
    </citation>
    <scope>NUCLEOTIDE SEQUENCE [LARGE SCALE GENOMIC DNA]</scope>
    <source>
        <strain evidence="5">ML311-T8</strain>
    </source>
</reference>
<dbReference type="Proteomes" id="UP000426246">
    <property type="component" value="Chromosome"/>
</dbReference>
<dbReference type="KEGG" id="ppsc:EHS13_11485"/>
<keyword evidence="2" id="KW-0012">Acyltransferase</keyword>
<dbReference type="PROSITE" id="PS51186">
    <property type="entry name" value="GNAT"/>
    <property type="match status" value="1"/>
</dbReference>
<evidence type="ECO:0000259" key="3">
    <source>
        <dbReference type="PROSITE" id="PS51186"/>
    </source>
</evidence>
<dbReference type="GO" id="GO:0005737">
    <property type="term" value="C:cytoplasm"/>
    <property type="evidence" value="ECO:0007669"/>
    <property type="project" value="TreeGrafter"/>
</dbReference>
<name>A0A6B8RGZ9_9BACL</name>
<evidence type="ECO:0000256" key="1">
    <source>
        <dbReference type="ARBA" id="ARBA00022679"/>
    </source>
</evidence>
<dbReference type="Pfam" id="PF00583">
    <property type="entry name" value="Acetyltransf_1"/>
    <property type="match status" value="1"/>
</dbReference>
<dbReference type="RefSeq" id="WP_155700497.1">
    <property type="nucleotide sequence ID" value="NZ_CP034235.1"/>
</dbReference>
<evidence type="ECO:0000313" key="5">
    <source>
        <dbReference type="Proteomes" id="UP000426246"/>
    </source>
</evidence>
<dbReference type="CDD" id="cd04301">
    <property type="entry name" value="NAT_SF"/>
    <property type="match status" value="1"/>
</dbReference>
<feature type="domain" description="N-acetyltransferase" evidence="3">
    <location>
        <begin position="4"/>
        <end position="137"/>
    </location>
</feature>
<sequence length="138" mass="16132">MGIKIIEALTESQILELAELYKQEGWTKDRKLADIKSMLTHSKIIGLIDEEANKLVGFTRILTDYIYRATIFDVIVLKEYQGQGLGRLLMETLVNHPLLKNIERVDLYTSENMIEFYNKWDFNVVSESTKFLRKTNQQ</sequence>
<dbReference type="OrthoDB" id="9775804at2"/>
<accession>A0A6B8RGZ9</accession>